<keyword evidence="6" id="KW-1185">Reference proteome</keyword>
<keyword evidence="4" id="KW-0472">Membrane</keyword>
<dbReference type="Proteomes" id="UP000660668">
    <property type="component" value="Unassembled WGS sequence"/>
</dbReference>
<dbReference type="Pfam" id="PF07681">
    <property type="entry name" value="DoxX"/>
    <property type="match status" value="1"/>
</dbReference>
<dbReference type="RefSeq" id="WP_194697765.1">
    <property type="nucleotide sequence ID" value="NZ_JADKPO010000028.1"/>
</dbReference>
<dbReference type="AlphaFoldDB" id="A0A930YR17"/>
<dbReference type="EMBL" id="JADKPO010000028">
    <property type="protein sequence ID" value="MBF4769620.1"/>
    <property type="molecule type" value="Genomic_DNA"/>
</dbReference>
<evidence type="ECO:0000313" key="6">
    <source>
        <dbReference type="Proteomes" id="UP000660668"/>
    </source>
</evidence>
<sequence>MTIVRLAARPLLASMFVVGGLDSLRNASQKADAAEPVVDRLVPLLRRYVPQLPEDTTTLVRLNGAAQIGAALMLATGRMPRTSSALLAATLVPTTAAGHRFWEEKDPQRKAQQRVHFFKNASMLGGLLLAAVDTEGKPGVAWRARRAAADVRREAKVLAKSARREARLARAQLT</sequence>
<evidence type="ECO:0000256" key="1">
    <source>
        <dbReference type="ARBA" id="ARBA00004141"/>
    </source>
</evidence>
<proteinExistence type="predicted"/>
<dbReference type="GO" id="GO:0016020">
    <property type="term" value="C:membrane"/>
    <property type="evidence" value="ECO:0007669"/>
    <property type="project" value="UniProtKB-SubCell"/>
</dbReference>
<evidence type="ECO:0000313" key="5">
    <source>
        <dbReference type="EMBL" id="MBF4769620.1"/>
    </source>
</evidence>
<comment type="caution">
    <text evidence="5">The sequence shown here is derived from an EMBL/GenBank/DDBJ whole genome shotgun (WGS) entry which is preliminary data.</text>
</comment>
<keyword evidence="3" id="KW-1133">Transmembrane helix</keyword>
<evidence type="ECO:0000256" key="3">
    <source>
        <dbReference type="ARBA" id="ARBA00022989"/>
    </source>
</evidence>
<dbReference type="InterPro" id="IPR032808">
    <property type="entry name" value="DoxX"/>
</dbReference>
<organism evidence="5 6">
    <name type="scientific">Nocardioides agariphilus</name>
    <dbReference type="NCBI Taxonomy" id="433664"/>
    <lineage>
        <taxon>Bacteria</taxon>
        <taxon>Bacillati</taxon>
        <taxon>Actinomycetota</taxon>
        <taxon>Actinomycetes</taxon>
        <taxon>Propionibacteriales</taxon>
        <taxon>Nocardioidaceae</taxon>
        <taxon>Nocardioides</taxon>
    </lineage>
</organism>
<name>A0A930YR17_9ACTN</name>
<evidence type="ECO:0000256" key="2">
    <source>
        <dbReference type="ARBA" id="ARBA00022692"/>
    </source>
</evidence>
<comment type="subcellular location">
    <subcellularLocation>
        <location evidence="1">Membrane</location>
        <topology evidence="1">Multi-pass membrane protein</topology>
    </subcellularLocation>
</comment>
<reference evidence="5" key="1">
    <citation type="submission" date="2020-11" db="EMBL/GenBank/DDBJ databases">
        <title>Nocardioides cynanchi sp. nov., isolated from soil of rhizosphere of Cynanchum wilfordii.</title>
        <authorList>
            <person name="Lee J.-S."/>
            <person name="Suh M.K."/>
            <person name="Kim J.-S."/>
        </authorList>
    </citation>
    <scope>NUCLEOTIDE SEQUENCE</scope>
    <source>
        <strain evidence="5">KCTC 19276</strain>
    </source>
</reference>
<evidence type="ECO:0000256" key="4">
    <source>
        <dbReference type="ARBA" id="ARBA00023136"/>
    </source>
</evidence>
<gene>
    <name evidence="5" type="ORF">ISU10_17775</name>
</gene>
<accession>A0A930YR17</accession>
<keyword evidence="2" id="KW-0812">Transmembrane</keyword>
<protein>
    <submittedName>
        <fullName evidence="5">DoxX family protein</fullName>
    </submittedName>
</protein>